<dbReference type="InterPro" id="IPR043129">
    <property type="entry name" value="ATPase_NBD"/>
</dbReference>
<dbReference type="Pfam" id="PF00370">
    <property type="entry name" value="FGGY_N"/>
    <property type="match status" value="1"/>
</dbReference>
<dbReference type="GO" id="GO:0019563">
    <property type="term" value="P:glycerol catabolic process"/>
    <property type="evidence" value="ECO:0007669"/>
    <property type="project" value="TreeGrafter"/>
</dbReference>
<dbReference type="Proteomes" id="UP000284543">
    <property type="component" value="Unassembled WGS sequence"/>
</dbReference>
<evidence type="ECO:0000256" key="7">
    <source>
        <dbReference type="RuleBase" id="RU003733"/>
    </source>
</evidence>
<evidence type="ECO:0000256" key="6">
    <source>
        <dbReference type="ARBA" id="ARBA00043149"/>
    </source>
</evidence>
<keyword evidence="3" id="KW-0547">Nucleotide-binding</keyword>
<dbReference type="GO" id="GO:0005829">
    <property type="term" value="C:cytosol"/>
    <property type="evidence" value="ECO:0007669"/>
    <property type="project" value="TreeGrafter"/>
</dbReference>
<dbReference type="AlphaFoldDB" id="A0A412Z9J2"/>
<dbReference type="InterPro" id="IPR018483">
    <property type="entry name" value="Carb_kinase_FGGY_CS"/>
</dbReference>
<reference evidence="10 11" key="1">
    <citation type="submission" date="2018-08" db="EMBL/GenBank/DDBJ databases">
        <title>A genome reference for cultivated species of the human gut microbiota.</title>
        <authorList>
            <person name="Zou Y."/>
            <person name="Xue W."/>
            <person name="Luo G."/>
        </authorList>
    </citation>
    <scope>NUCLEOTIDE SEQUENCE [LARGE SCALE GENOMIC DNA]</scope>
    <source>
        <strain evidence="10 11">AF14-18</strain>
    </source>
</reference>
<feature type="domain" description="Carbohydrate kinase FGGY C-terminal" evidence="9">
    <location>
        <begin position="258"/>
        <end position="445"/>
    </location>
</feature>
<evidence type="ECO:0000256" key="1">
    <source>
        <dbReference type="ARBA" id="ARBA00009156"/>
    </source>
</evidence>
<dbReference type="PANTHER" id="PTHR10196">
    <property type="entry name" value="SUGAR KINASE"/>
    <property type="match status" value="1"/>
</dbReference>
<keyword evidence="4 7" id="KW-0418">Kinase</keyword>
<keyword evidence="5" id="KW-0067">ATP-binding</keyword>
<organism evidence="10 11">
    <name type="scientific">Enterocloster bolteae</name>
    <dbReference type="NCBI Taxonomy" id="208479"/>
    <lineage>
        <taxon>Bacteria</taxon>
        <taxon>Bacillati</taxon>
        <taxon>Bacillota</taxon>
        <taxon>Clostridia</taxon>
        <taxon>Lachnospirales</taxon>
        <taxon>Lachnospiraceae</taxon>
        <taxon>Enterocloster</taxon>
    </lineage>
</organism>
<gene>
    <name evidence="10" type="ORF">DWW02_09400</name>
</gene>
<sequence>MMGYILGIDQSTQGTKAILVDNKGRLRSRADQSHRQIVNERGWVSHDLEEIYQNTCRVIQDVVKRTGISKKEIEVIGISNQRETTAIWDRDGTPLNGAVVWQCSRAKEVSQALAPYGDLIRNKTGLMLSPFFPAAKMAWLLSNTEGAKERDPEDLCLGTIDSWLIYRMTRGKAFKTDYSNASRTQLFNIHTLSWDEELYELFGVSAKSLAQVCDSNSLFGMTDLDGYFDHEIPIHSAAGDSHAALFGQGCHSAGMIKTTYGTGSSIMMNTGMECVSSRHGLVTSLAWGLDGQVNYVLEGNINYTGAVMTWLKDELHLISSPAESEAFAKAANPVDKTVLIPAFSGLSAPYWSDTAKAVIYGMTRTTGKNEIVRAALESIALQIQAVLEAMEKDSSICIKELRVDGGPTRNSYLMQLQSDLSKLDVAVAGIEELSAMGAAYMAGIGAGILNQSELFSEEGRTLYSPQMAEEERKEKIGNWNESIRLVCGATVQ</sequence>
<dbReference type="RefSeq" id="WP_118018426.1">
    <property type="nucleotide sequence ID" value="NZ_CAUHGS010000005.1"/>
</dbReference>
<evidence type="ECO:0000313" key="10">
    <source>
        <dbReference type="EMBL" id="RGV76767.1"/>
    </source>
</evidence>
<dbReference type="GO" id="GO:0005524">
    <property type="term" value="F:ATP binding"/>
    <property type="evidence" value="ECO:0007669"/>
    <property type="project" value="UniProtKB-KW"/>
</dbReference>
<comment type="caution">
    <text evidence="10">The sequence shown here is derived from an EMBL/GenBank/DDBJ whole genome shotgun (WGS) entry which is preliminary data.</text>
</comment>
<name>A0A412Z9J2_9FIRM</name>
<dbReference type="NCBIfam" id="NF000756">
    <property type="entry name" value="PRK00047.1"/>
    <property type="match status" value="1"/>
</dbReference>
<evidence type="ECO:0000313" key="11">
    <source>
        <dbReference type="Proteomes" id="UP000284543"/>
    </source>
</evidence>
<dbReference type="PIRSF" id="PIRSF000538">
    <property type="entry name" value="GlpK"/>
    <property type="match status" value="1"/>
</dbReference>
<protein>
    <recommendedName>
        <fullName evidence="6">ATP:glycerol 3-phosphotransferase</fullName>
    </recommendedName>
</protein>
<dbReference type="GO" id="GO:0004370">
    <property type="term" value="F:glycerol kinase activity"/>
    <property type="evidence" value="ECO:0007669"/>
    <property type="project" value="TreeGrafter"/>
</dbReference>
<dbReference type="CDD" id="cd07769">
    <property type="entry name" value="ASKHA_NBD_FGGY_GK"/>
    <property type="match status" value="1"/>
</dbReference>
<evidence type="ECO:0000259" key="8">
    <source>
        <dbReference type="Pfam" id="PF00370"/>
    </source>
</evidence>
<dbReference type="InterPro" id="IPR018484">
    <property type="entry name" value="FGGY_N"/>
</dbReference>
<dbReference type="InterPro" id="IPR018485">
    <property type="entry name" value="FGGY_C"/>
</dbReference>
<dbReference type="Gene3D" id="3.30.420.40">
    <property type="match status" value="2"/>
</dbReference>
<evidence type="ECO:0000259" key="9">
    <source>
        <dbReference type="Pfam" id="PF02782"/>
    </source>
</evidence>
<comment type="similarity">
    <text evidence="1 7">Belongs to the FGGY kinase family.</text>
</comment>
<dbReference type="Pfam" id="PF02782">
    <property type="entry name" value="FGGY_C"/>
    <property type="match status" value="1"/>
</dbReference>
<evidence type="ECO:0000256" key="5">
    <source>
        <dbReference type="ARBA" id="ARBA00022840"/>
    </source>
</evidence>
<proteinExistence type="inferred from homology"/>
<dbReference type="InterPro" id="IPR000577">
    <property type="entry name" value="Carb_kinase_FGGY"/>
</dbReference>
<dbReference type="SUPFAM" id="SSF53067">
    <property type="entry name" value="Actin-like ATPase domain"/>
    <property type="match status" value="2"/>
</dbReference>
<accession>A0A412Z9J2</accession>
<keyword evidence="2 7" id="KW-0808">Transferase</keyword>
<evidence type="ECO:0000256" key="2">
    <source>
        <dbReference type="ARBA" id="ARBA00022679"/>
    </source>
</evidence>
<evidence type="ECO:0000256" key="3">
    <source>
        <dbReference type="ARBA" id="ARBA00022741"/>
    </source>
</evidence>
<evidence type="ECO:0000256" key="4">
    <source>
        <dbReference type="ARBA" id="ARBA00022777"/>
    </source>
</evidence>
<dbReference type="EMBL" id="QRZM01000003">
    <property type="protein sequence ID" value="RGV76767.1"/>
    <property type="molecule type" value="Genomic_DNA"/>
</dbReference>
<dbReference type="PANTHER" id="PTHR10196:SF69">
    <property type="entry name" value="GLYCEROL KINASE"/>
    <property type="match status" value="1"/>
</dbReference>
<feature type="domain" description="Carbohydrate kinase FGGY N-terminal" evidence="8">
    <location>
        <begin position="4"/>
        <end position="247"/>
    </location>
</feature>
<dbReference type="PROSITE" id="PS00445">
    <property type="entry name" value="FGGY_KINASES_2"/>
    <property type="match status" value="1"/>
</dbReference>